<proteinExistence type="predicted"/>
<evidence type="ECO:0000313" key="2">
    <source>
        <dbReference type="Proteomes" id="UP000499080"/>
    </source>
</evidence>
<gene>
    <name evidence="1" type="ORF">AVEN_52009_1</name>
</gene>
<sequence>MRKDMAEIWGALMIPWAIHIPKKQVCNVNSFRDTMRNILLSLACSGLRVHLRVLRGGRGPRPPPYYDEIHPTKSYHTACPCRAPSYHPGPAWPTLPQGWQAAVVLTFIRADLNTDLTDSESVKPPKLHATSQGARLLPGAGKSRDWCGLYYLIPNPGQGPFRAPESFIALTQTCPQGPLNPSEGRIVWASSILTSGSVPLGLGSFHSPICYRDLHPSEGRSGVGYLSYLTLDGPLVPREFFWPHCPAMRFKPIREAGLVWAFYLI</sequence>
<dbReference type="Proteomes" id="UP000499080">
    <property type="component" value="Unassembled WGS sequence"/>
</dbReference>
<dbReference type="EMBL" id="BGPR01000184">
    <property type="protein sequence ID" value="GBM02826.1"/>
    <property type="molecule type" value="Genomic_DNA"/>
</dbReference>
<keyword evidence="2" id="KW-1185">Reference proteome</keyword>
<name>A0A4Y2CG50_ARAVE</name>
<reference evidence="1 2" key="1">
    <citation type="journal article" date="2019" name="Sci. Rep.">
        <title>Orb-weaving spider Araneus ventricosus genome elucidates the spidroin gene catalogue.</title>
        <authorList>
            <person name="Kono N."/>
            <person name="Nakamura H."/>
            <person name="Ohtoshi R."/>
            <person name="Moran D.A.P."/>
            <person name="Shinohara A."/>
            <person name="Yoshida Y."/>
            <person name="Fujiwara M."/>
            <person name="Mori M."/>
            <person name="Tomita M."/>
            <person name="Arakawa K."/>
        </authorList>
    </citation>
    <scope>NUCLEOTIDE SEQUENCE [LARGE SCALE GENOMIC DNA]</scope>
</reference>
<accession>A0A4Y2CG50</accession>
<comment type="caution">
    <text evidence="1">The sequence shown here is derived from an EMBL/GenBank/DDBJ whole genome shotgun (WGS) entry which is preliminary data.</text>
</comment>
<dbReference type="AlphaFoldDB" id="A0A4Y2CG50"/>
<organism evidence="1 2">
    <name type="scientific">Araneus ventricosus</name>
    <name type="common">Orbweaver spider</name>
    <name type="synonym">Epeira ventricosa</name>
    <dbReference type="NCBI Taxonomy" id="182803"/>
    <lineage>
        <taxon>Eukaryota</taxon>
        <taxon>Metazoa</taxon>
        <taxon>Ecdysozoa</taxon>
        <taxon>Arthropoda</taxon>
        <taxon>Chelicerata</taxon>
        <taxon>Arachnida</taxon>
        <taxon>Araneae</taxon>
        <taxon>Araneomorphae</taxon>
        <taxon>Entelegynae</taxon>
        <taxon>Araneoidea</taxon>
        <taxon>Araneidae</taxon>
        <taxon>Araneus</taxon>
    </lineage>
</organism>
<evidence type="ECO:0000313" key="1">
    <source>
        <dbReference type="EMBL" id="GBM02826.1"/>
    </source>
</evidence>
<protein>
    <submittedName>
        <fullName evidence="1">Uncharacterized protein</fullName>
    </submittedName>
</protein>